<keyword evidence="2" id="KW-1185">Reference proteome</keyword>
<comment type="caution">
    <text evidence="1">The sequence shown here is derived from an EMBL/GenBank/DDBJ whole genome shotgun (WGS) entry which is preliminary data.</text>
</comment>
<reference evidence="1 2" key="1">
    <citation type="submission" date="2021-06" db="EMBL/GenBank/DDBJ databases">
        <title>Caerostris extrusa draft genome.</title>
        <authorList>
            <person name="Kono N."/>
            <person name="Arakawa K."/>
        </authorList>
    </citation>
    <scope>NUCLEOTIDE SEQUENCE [LARGE SCALE GENOMIC DNA]</scope>
</reference>
<protein>
    <submittedName>
        <fullName evidence="1">Uncharacterized protein</fullName>
    </submittedName>
</protein>
<accession>A0AAV4NG57</accession>
<evidence type="ECO:0000313" key="2">
    <source>
        <dbReference type="Proteomes" id="UP001054945"/>
    </source>
</evidence>
<organism evidence="1 2">
    <name type="scientific">Caerostris extrusa</name>
    <name type="common">Bark spider</name>
    <name type="synonym">Caerostris bankana</name>
    <dbReference type="NCBI Taxonomy" id="172846"/>
    <lineage>
        <taxon>Eukaryota</taxon>
        <taxon>Metazoa</taxon>
        <taxon>Ecdysozoa</taxon>
        <taxon>Arthropoda</taxon>
        <taxon>Chelicerata</taxon>
        <taxon>Arachnida</taxon>
        <taxon>Araneae</taxon>
        <taxon>Araneomorphae</taxon>
        <taxon>Entelegynae</taxon>
        <taxon>Araneoidea</taxon>
        <taxon>Araneidae</taxon>
        <taxon>Caerostris</taxon>
    </lineage>
</organism>
<sequence>MPLHEEESKKKSPYRLTNGKRIRLEEDCSISHFRLATEGRSHDTDLTTASHDNQSIGFRHVLKMMDNTISHNEHRKGYSFFFSLLWPVG</sequence>
<dbReference type="Proteomes" id="UP001054945">
    <property type="component" value="Unassembled WGS sequence"/>
</dbReference>
<dbReference type="EMBL" id="BPLR01020811">
    <property type="protein sequence ID" value="GIX82760.1"/>
    <property type="molecule type" value="Genomic_DNA"/>
</dbReference>
<gene>
    <name evidence="1" type="ORF">CEXT_653761</name>
</gene>
<dbReference type="AlphaFoldDB" id="A0AAV4NG57"/>
<name>A0AAV4NG57_CAEEX</name>
<evidence type="ECO:0000313" key="1">
    <source>
        <dbReference type="EMBL" id="GIX82760.1"/>
    </source>
</evidence>
<proteinExistence type="predicted"/>